<dbReference type="EMBL" id="JAPTSV010000007">
    <property type="protein sequence ID" value="KAJ1525904.1"/>
    <property type="molecule type" value="Genomic_DNA"/>
</dbReference>
<comment type="caution">
    <text evidence="10">The sequence shown here is derived from an EMBL/GenBank/DDBJ whole genome shotgun (WGS) entry which is preliminary data.</text>
</comment>
<dbReference type="FunFam" id="2.40.10.10:FF:000015">
    <property type="entry name" value="Atrial natriuretic peptide-converting enzyme"/>
    <property type="match status" value="1"/>
</dbReference>
<evidence type="ECO:0000256" key="7">
    <source>
        <dbReference type="RuleBase" id="RU363034"/>
    </source>
</evidence>
<keyword evidence="5 7" id="KW-0720">Serine protease</keyword>
<organism evidence="10 11">
    <name type="scientific">Megalurothrips usitatus</name>
    <name type="common">bean blossom thrips</name>
    <dbReference type="NCBI Taxonomy" id="439358"/>
    <lineage>
        <taxon>Eukaryota</taxon>
        <taxon>Metazoa</taxon>
        <taxon>Ecdysozoa</taxon>
        <taxon>Arthropoda</taxon>
        <taxon>Hexapoda</taxon>
        <taxon>Insecta</taxon>
        <taxon>Pterygota</taxon>
        <taxon>Neoptera</taxon>
        <taxon>Paraneoptera</taxon>
        <taxon>Thysanoptera</taxon>
        <taxon>Terebrantia</taxon>
        <taxon>Thripoidea</taxon>
        <taxon>Thripidae</taxon>
        <taxon>Megalurothrips</taxon>
    </lineage>
</organism>
<keyword evidence="4 7" id="KW-0378">Hydrolase</keyword>
<dbReference type="Proteomes" id="UP001075354">
    <property type="component" value="Chromosome 7"/>
</dbReference>
<dbReference type="AlphaFoldDB" id="A0AAV7XMN9"/>
<feature type="compositionally biased region" description="Gly residues" evidence="8">
    <location>
        <begin position="45"/>
        <end position="62"/>
    </location>
</feature>
<evidence type="ECO:0000256" key="2">
    <source>
        <dbReference type="ARBA" id="ARBA00022525"/>
    </source>
</evidence>
<dbReference type="Pfam" id="PF00089">
    <property type="entry name" value="Trypsin"/>
    <property type="match status" value="1"/>
</dbReference>
<evidence type="ECO:0000256" key="4">
    <source>
        <dbReference type="ARBA" id="ARBA00022801"/>
    </source>
</evidence>
<protein>
    <recommendedName>
        <fullName evidence="9">Peptidase S1 domain-containing protein</fullName>
    </recommendedName>
</protein>
<dbReference type="PROSITE" id="PS00134">
    <property type="entry name" value="TRYPSIN_HIS"/>
    <property type="match status" value="1"/>
</dbReference>
<dbReference type="PANTHER" id="PTHR24252:SF7">
    <property type="entry name" value="HYALIN"/>
    <property type="match status" value="1"/>
</dbReference>
<gene>
    <name evidence="10" type="ORF">ONE63_009093</name>
</gene>
<sequence length="402" mass="42801">MTATTSSTGKRRPQPHYGWPAFGRDSDRDNVSWRPAADPEQRVPGGAGAGGTRAGAGAGGAPTWGPPTIAPRRRDHRHRTPTVSDRSTSSPECAEFARLQTERVVALPLVPDPRPAVQHVQKCDANSVPLVVGGQDARLHEFPHMAAIGYRAAAAGPAIRIEWNCGGSLISEVFVLTAAHCTATAQGPPIRVRLGEHNLESSEDGARPVDVAVSSMVRHPDYQPPARYHDIGLLRLARKVTFGPAIRPACLYSLGEDGEDDSLAGEPLVAIGWGHTEQLGEKSQVLQKVVLSLVDQRTCSDLYSADASTSSLARGITADSQLCAGVLEGGKDTCQGDSGGPLQVTSPNNRCVFHVVGITSFGKVCAARNSPGVYTRVAKYIPWIERHVWPEERRGGGGRDTT</sequence>
<dbReference type="PRINTS" id="PR00722">
    <property type="entry name" value="CHYMOTRYPSIN"/>
</dbReference>
<comment type="subcellular location">
    <subcellularLocation>
        <location evidence="1">Secreted</location>
    </subcellularLocation>
</comment>
<keyword evidence="6" id="KW-1015">Disulfide bond</keyword>
<evidence type="ECO:0000256" key="1">
    <source>
        <dbReference type="ARBA" id="ARBA00004613"/>
    </source>
</evidence>
<evidence type="ECO:0000256" key="8">
    <source>
        <dbReference type="SAM" id="MobiDB-lite"/>
    </source>
</evidence>
<evidence type="ECO:0000256" key="6">
    <source>
        <dbReference type="ARBA" id="ARBA00023157"/>
    </source>
</evidence>
<dbReference type="CDD" id="cd00190">
    <property type="entry name" value="Tryp_SPc"/>
    <property type="match status" value="1"/>
</dbReference>
<reference evidence="10" key="1">
    <citation type="submission" date="2022-12" db="EMBL/GenBank/DDBJ databases">
        <title>Chromosome-level genome assembly of the bean flower thrips Megalurothrips usitatus.</title>
        <authorList>
            <person name="Ma L."/>
            <person name="Liu Q."/>
            <person name="Li H."/>
            <person name="Cai W."/>
        </authorList>
    </citation>
    <scope>NUCLEOTIDE SEQUENCE</scope>
    <source>
        <strain evidence="10">Cailab_2022a</strain>
    </source>
</reference>
<name>A0AAV7XMN9_9NEOP</name>
<dbReference type="InterPro" id="IPR009003">
    <property type="entry name" value="Peptidase_S1_PA"/>
</dbReference>
<keyword evidence="2" id="KW-0964">Secreted</keyword>
<dbReference type="GO" id="GO:0004252">
    <property type="term" value="F:serine-type endopeptidase activity"/>
    <property type="evidence" value="ECO:0007669"/>
    <property type="project" value="InterPro"/>
</dbReference>
<dbReference type="SMART" id="SM00020">
    <property type="entry name" value="Tryp_SPc"/>
    <property type="match status" value="1"/>
</dbReference>
<evidence type="ECO:0000259" key="9">
    <source>
        <dbReference type="PROSITE" id="PS50240"/>
    </source>
</evidence>
<dbReference type="GO" id="GO:0005576">
    <property type="term" value="C:extracellular region"/>
    <property type="evidence" value="ECO:0007669"/>
    <property type="project" value="UniProtKB-SubCell"/>
</dbReference>
<dbReference type="InterPro" id="IPR001314">
    <property type="entry name" value="Peptidase_S1A"/>
</dbReference>
<dbReference type="InterPro" id="IPR033116">
    <property type="entry name" value="TRYPSIN_SER"/>
</dbReference>
<dbReference type="PROSITE" id="PS00135">
    <property type="entry name" value="TRYPSIN_SER"/>
    <property type="match status" value="1"/>
</dbReference>
<dbReference type="PANTHER" id="PTHR24252">
    <property type="entry name" value="ACROSIN-RELATED"/>
    <property type="match status" value="1"/>
</dbReference>
<keyword evidence="11" id="KW-1185">Reference proteome</keyword>
<dbReference type="GO" id="GO:0006508">
    <property type="term" value="P:proteolysis"/>
    <property type="evidence" value="ECO:0007669"/>
    <property type="project" value="UniProtKB-KW"/>
</dbReference>
<dbReference type="Gene3D" id="2.40.10.10">
    <property type="entry name" value="Trypsin-like serine proteases"/>
    <property type="match status" value="1"/>
</dbReference>
<proteinExistence type="predicted"/>
<evidence type="ECO:0000313" key="10">
    <source>
        <dbReference type="EMBL" id="KAJ1525904.1"/>
    </source>
</evidence>
<dbReference type="InterPro" id="IPR043504">
    <property type="entry name" value="Peptidase_S1_PA_chymotrypsin"/>
</dbReference>
<evidence type="ECO:0000313" key="11">
    <source>
        <dbReference type="Proteomes" id="UP001075354"/>
    </source>
</evidence>
<dbReference type="InterPro" id="IPR001254">
    <property type="entry name" value="Trypsin_dom"/>
</dbReference>
<evidence type="ECO:0000256" key="3">
    <source>
        <dbReference type="ARBA" id="ARBA00022670"/>
    </source>
</evidence>
<feature type="region of interest" description="Disordered" evidence="8">
    <location>
        <begin position="1"/>
        <end position="93"/>
    </location>
</feature>
<accession>A0AAV7XMN9</accession>
<dbReference type="PROSITE" id="PS50240">
    <property type="entry name" value="TRYPSIN_DOM"/>
    <property type="match status" value="1"/>
</dbReference>
<evidence type="ECO:0000256" key="5">
    <source>
        <dbReference type="ARBA" id="ARBA00022825"/>
    </source>
</evidence>
<dbReference type="SUPFAM" id="SSF50494">
    <property type="entry name" value="Trypsin-like serine proteases"/>
    <property type="match status" value="1"/>
</dbReference>
<feature type="compositionally biased region" description="Basic and acidic residues" evidence="8">
    <location>
        <begin position="24"/>
        <end position="41"/>
    </location>
</feature>
<keyword evidence="3 7" id="KW-0645">Protease</keyword>
<feature type="compositionally biased region" description="Basic residues" evidence="8">
    <location>
        <begin position="71"/>
        <end position="80"/>
    </location>
</feature>
<dbReference type="InterPro" id="IPR018114">
    <property type="entry name" value="TRYPSIN_HIS"/>
</dbReference>
<feature type="domain" description="Peptidase S1" evidence="9">
    <location>
        <begin position="131"/>
        <end position="389"/>
    </location>
</feature>